<proteinExistence type="predicted"/>
<evidence type="ECO:0000256" key="3">
    <source>
        <dbReference type="ARBA" id="ARBA00022771"/>
    </source>
</evidence>
<feature type="compositionally biased region" description="Low complexity" evidence="6">
    <location>
        <begin position="196"/>
        <end position="205"/>
    </location>
</feature>
<dbReference type="InterPro" id="IPR003903">
    <property type="entry name" value="UIM_dom"/>
</dbReference>
<dbReference type="GO" id="GO:0045047">
    <property type="term" value="P:protein targeting to ER"/>
    <property type="evidence" value="ECO:0007669"/>
    <property type="project" value="TreeGrafter"/>
</dbReference>
<dbReference type="EMBL" id="JADBJN010000003">
    <property type="protein sequence ID" value="KAG5672507.1"/>
    <property type="molecule type" value="Genomic_DNA"/>
</dbReference>
<keyword evidence="2" id="KW-0677">Repeat</keyword>
<evidence type="ECO:0000256" key="6">
    <source>
        <dbReference type="SAM" id="MobiDB-lite"/>
    </source>
</evidence>
<accession>A0A9J6BSQ8</accession>
<gene>
    <name evidence="8" type="ORF">PVAND_002631</name>
</gene>
<keyword evidence="1" id="KW-0479">Metal-binding</keyword>
<organism evidence="8 9">
    <name type="scientific">Polypedilum vanderplanki</name>
    <name type="common">Sleeping chironomid midge</name>
    <dbReference type="NCBI Taxonomy" id="319348"/>
    <lineage>
        <taxon>Eukaryota</taxon>
        <taxon>Metazoa</taxon>
        <taxon>Ecdysozoa</taxon>
        <taxon>Arthropoda</taxon>
        <taxon>Hexapoda</taxon>
        <taxon>Insecta</taxon>
        <taxon>Pterygota</taxon>
        <taxon>Neoptera</taxon>
        <taxon>Endopterygota</taxon>
        <taxon>Diptera</taxon>
        <taxon>Nematocera</taxon>
        <taxon>Chironomoidea</taxon>
        <taxon>Chironomidae</taxon>
        <taxon>Chironominae</taxon>
        <taxon>Polypedilum</taxon>
        <taxon>Polypedilum</taxon>
    </lineage>
</organism>
<evidence type="ECO:0000256" key="4">
    <source>
        <dbReference type="ARBA" id="ARBA00022833"/>
    </source>
</evidence>
<evidence type="ECO:0000313" key="8">
    <source>
        <dbReference type="EMBL" id="KAG5672507.1"/>
    </source>
</evidence>
<dbReference type="PROSITE" id="PS51039">
    <property type="entry name" value="ZF_AN1"/>
    <property type="match status" value="2"/>
</dbReference>
<feature type="domain" description="AN1-type" evidence="7">
    <location>
        <begin position="89"/>
        <end position="137"/>
    </location>
</feature>
<sequence length="215" mass="24231">MEFPHLGQHCKMEFCNKLDFLPISCDACKQTFCSEHYSYIQHNCTEGQIKRDNQVPVCPICMKPVPSEKGREDYAVSQHIDKFCKSETKIYTNNCSFGNCKKKELVPFTCSSCKSNFCLKHRHADVHNCKGPIKQRDILANAAARRCSDQASQSRNLQDNSNFQKVQGTLSEDEALAKAIYESMLENEQRRNITVGGTTAASTSSNDRNKNCAIS</sequence>
<dbReference type="GO" id="GO:0008270">
    <property type="term" value="F:zinc ion binding"/>
    <property type="evidence" value="ECO:0007669"/>
    <property type="project" value="UniProtKB-KW"/>
</dbReference>
<dbReference type="InterPro" id="IPR000058">
    <property type="entry name" value="Znf_AN1"/>
</dbReference>
<evidence type="ECO:0000256" key="1">
    <source>
        <dbReference type="ARBA" id="ARBA00022723"/>
    </source>
</evidence>
<keyword evidence="3 5" id="KW-0863">Zinc-finger</keyword>
<comment type="caution">
    <text evidence="8">The sequence shown here is derived from an EMBL/GenBank/DDBJ whole genome shotgun (WGS) entry which is preliminary data.</text>
</comment>
<protein>
    <recommendedName>
        <fullName evidence="7">AN1-type domain-containing protein</fullName>
    </recommendedName>
</protein>
<dbReference type="PANTHER" id="PTHR14677:SF20">
    <property type="entry name" value="ZINC FINGER AN1-TYPE CONTAINING 2A-RELATED"/>
    <property type="match status" value="1"/>
</dbReference>
<dbReference type="GO" id="GO:0005783">
    <property type="term" value="C:endoplasmic reticulum"/>
    <property type="evidence" value="ECO:0007669"/>
    <property type="project" value="TreeGrafter"/>
</dbReference>
<keyword evidence="9" id="KW-1185">Reference proteome</keyword>
<dbReference type="AlphaFoldDB" id="A0A9J6BSQ8"/>
<dbReference type="PROSITE" id="PS50330">
    <property type="entry name" value="UIM"/>
    <property type="match status" value="1"/>
</dbReference>
<dbReference type="Proteomes" id="UP001107558">
    <property type="component" value="Chromosome 3"/>
</dbReference>
<feature type="region of interest" description="Disordered" evidence="6">
    <location>
        <begin position="195"/>
        <end position="215"/>
    </location>
</feature>
<evidence type="ECO:0000259" key="7">
    <source>
        <dbReference type="PROSITE" id="PS51039"/>
    </source>
</evidence>
<dbReference type="SMART" id="SM00154">
    <property type="entry name" value="ZnF_AN1"/>
    <property type="match status" value="2"/>
</dbReference>
<evidence type="ECO:0000256" key="2">
    <source>
        <dbReference type="ARBA" id="ARBA00022737"/>
    </source>
</evidence>
<dbReference type="Pfam" id="PF01428">
    <property type="entry name" value="zf-AN1"/>
    <property type="match status" value="2"/>
</dbReference>
<evidence type="ECO:0000313" key="9">
    <source>
        <dbReference type="Proteomes" id="UP001107558"/>
    </source>
</evidence>
<dbReference type="Pfam" id="PF25403">
    <property type="entry name" value="zf-C2H2_ZFAND2"/>
    <property type="match status" value="1"/>
</dbReference>
<dbReference type="GO" id="GO:0043161">
    <property type="term" value="P:proteasome-mediated ubiquitin-dependent protein catabolic process"/>
    <property type="evidence" value="ECO:0007669"/>
    <property type="project" value="TreeGrafter"/>
</dbReference>
<reference evidence="8" key="1">
    <citation type="submission" date="2021-03" db="EMBL/GenBank/DDBJ databases">
        <title>Chromosome level genome of the anhydrobiotic midge Polypedilum vanderplanki.</title>
        <authorList>
            <person name="Yoshida Y."/>
            <person name="Kikawada T."/>
            <person name="Gusev O."/>
        </authorList>
    </citation>
    <scope>NUCLEOTIDE SEQUENCE</scope>
    <source>
        <strain evidence="8">NIAS01</strain>
        <tissue evidence="8">Whole body or cell culture</tissue>
    </source>
</reference>
<dbReference type="InterPro" id="IPR035896">
    <property type="entry name" value="AN1-like_Znf"/>
</dbReference>
<dbReference type="SUPFAM" id="SSF118310">
    <property type="entry name" value="AN1-like Zinc finger"/>
    <property type="match status" value="2"/>
</dbReference>
<evidence type="ECO:0000256" key="5">
    <source>
        <dbReference type="PROSITE-ProRule" id="PRU00449"/>
    </source>
</evidence>
<name>A0A9J6BSQ8_POLVA</name>
<feature type="domain" description="AN1-type" evidence="7">
    <location>
        <begin position="4"/>
        <end position="52"/>
    </location>
</feature>
<dbReference type="Gene3D" id="4.10.1110.10">
    <property type="entry name" value="AN1-like Zinc finger"/>
    <property type="match status" value="2"/>
</dbReference>
<keyword evidence="4" id="KW-0862">Zinc</keyword>
<dbReference type="InterPro" id="IPR057357">
    <property type="entry name" value="Znf-C2H2_ZFAND2A/B"/>
</dbReference>
<dbReference type="OrthoDB" id="431929at2759"/>
<dbReference type="PANTHER" id="PTHR14677">
    <property type="entry name" value="ARSENITE INDUCUBLE RNA ASSOCIATED PROTEIN AIP-1-RELATED"/>
    <property type="match status" value="1"/>
</dbReference>